<keyword evidence="1" id="KW-0472">Membrane</keyword>
<dbReference type="RefSeq" id="WP_115216070.1">
    <property type="nucleotide sequence ID" value="NZ_QKWJ01000096.1"/>
</dbReference>
<feature type="transmembrane region" description="Helical" evidence="1">
    <location>
        <begin position="46"/>
        <end position="71"/>
    </location>
</feature>
<protein>
    <recommendedName>
        <fullName evidence="5">MFS transporter</fullName>
    </recommendedName>
</protein>
<feature type="chain" id="PRO_5017058649" description="MFS transporter" evidence="2">
    <location>
        <begin position="31"/>
        <end position="72"/>
    </location>
</feature>
<dbReference type="EMBL" id="QKWJ01000096">
    <property type="protein sequence ID" value="RDK05452.1"/>
    <property type="molecule type" value="Genomic_DNA"/>
</dbReference>
<evidence type="ECO:0000256" key="1">
    <source>
        <dbReference type="SAM" id="Phobius"/>
    </source>
</evidence>
<evidence type="ECO:0008006" key="5">
    <source>
        <dbReference type="Google" id="ProtNLM"/>
    </source>
</evidence>
<evidence type="ECO:0000313" key="4">
    <source>
        <dbReference type="Proteomes" id="UP000255165"/>
    </source>
</evidence>
<sequence>MTRSMFFLATSKRIGRAAFRLAAASWSAYASLSAIAVQTMTASLTGAMLLMALACSMYVSGIALGHLGGILR</sequence>
<keyword evidence="1" id="KW-0812">Transmembrane</keyword>
<name>A0A370NIQ1_9BURK</name>
<comment type="caution">
    <text evidence="3">The sequence shown here is derived from an EMBL/GenBank/DDBJ whole genome shotgun (WGS) entry which is preliminary data.</text>
</comment>
<feature type="signal peptide" evidence="2">
    <location>
        <begin position="1"/>
        <end position="30"/>
    </location>
</feature>
<organism evidence="3 4">
    <name type="scientific">Cupriavidus lacunae</name>
    <dbReference type="NCBI Taxonomy" id="2666307"/>
    <lineage>
        <taxon>Bacteria</taxon>
        <taxon>Pseudomonadati</taxon>
        <taxon>Pseudomonadota</taxon>
        <taxon>Betaproteobacteria</taxon>
        <taxon>Burkholderiales</taxon>
        <taxon>Burkholderiaceae</taxon>
        <taxon>Cupriavidus</taxon>
    </lineage>
</organism>
<keyword evidence="2" id="KW-0732">Signal</keyword>
<keyword evidence="1" id="KW-1133">Transmembrane helix</keyword>
<proteinExistence type="predicted"/>
<evidence type="ECO:0000256" key="2">
    <source>
        <dbReference type="SAM" id="SignalP"/>
    </source>
</evidence>
<accession>A0A370NIQ1</accession>
<evidence type="ECO:0000313" key="3">
    <source>
        <dbReference type="EMBL" id="RDK05452.1"/>
    </source>
</evidence>
<reference evidence="4" key="1">
    <citation type="submission" date="2018-06" db="EMBL/GenBank/DDBJ databases">
        <authorList>
            <person name="Feng T."/>
            <person name="Jeon C.O."/>
        </authorList>
    </citation>
    <scope>NUCLEOTIDE SEQUENCE [LARGE SCALE GENOMIC DNA]</scope>
    <source>
        <strain evidence="4">S23</strain>
    </source>
</reference>
<gene>
    <name evidence="3" type="ORF">DN412_36930</name>
</gene>
<dbReference type="AlphaFoldDB" id="A0A370NIQ1"/>
<keyword evidence="4" id="KW-1185">Reference proteome</keyword>
<dbReference type="Proteomes" id="UP000255165">
    <property type="component" value="Unassembled WGS sequence"/>
</dbReference>